<evidence type="ECO:0000256" key="4">
    <source>
        <dbReference type="ARBA" id="ARBA00023163"/>
    </source>
</evidence>
<dbReference type="InterPro" id="IPR039538">
    <property type="entry name" value="BetI_C"/>
</dbReference>
<dbReference type="InterPro" id="IPR001647">
    <property type="entry name" value="HTH_TetR"/>
</dbReference>
<keyword evidence="1" id="KW-0678">Repressor</keyword>
<organism evidence="7 8">
    <name type="scientific">Microbacterium phyllosphaerae</name>
    <dbReference type="NCBI Taxonomy" id="124798"/>
    <lineage>
        <taxon>Bacteria</taxon>
        <taxon>Bacillati</taxon>
        <taxon>Actinomycetota</taxon>
        <taxon>Actinomycetes</taxon>
        <taxon>Micrococcales</taxon>
        <taxon>Microbacteriaceae</taxon>
        <taxon>Microbacterium</taxon>
    </lineage>
</organism>
<dbReference type="Pfam" id="PF13977">
    <property type="entry name" value="TetR_C_6"/>
    <property type="match status" value="1"/>
</dbReference>
<dbReference type="Pfam" id="PF00440">
    <property type="entry name" value="TetR_N"/>
    <property type="match status" value="1"/>
</dbReference>
<evidence type="ECO:0000256" key="3">
    <source>
        <dbReference type="ARBA" id="ARBA00023125"/>
    </source>
</evidence>
<dbReference type="Gene3D" id="1.10.357.10">
    <property type="entry name" value="Tetracycline Repressor, domain 2"/>
    <property type="match status" value="1"/>
</dbReference>
<reference evidence="7 8" key="1">
    <citation type="submission" date="2021-03" db="EMBL/GenBank/DDBJ databases">
        <title>Sequencing the genomes of 1000 actinobacteria strains.</title>
        <authorList>
            <person name="Klenk H.-P."/>
        </authorList>
    </citation>
    <scope>NUCLEOTIDE SEQUENCE [LARGE SCALE GENOMIC DNA]</scope>
    <source>
        <strain evidence="7 8">DSM 13468</strain>
    </source>
</reference>
<evidence type="ECO:0000256" key="1">
    <source>
        <dbReference type="ARBA" id="ARBA00022491"/>
    </source>
</evidence>
<proteinExistence type="predicted"/>
<evidence type="ECO:0000313" key="7">
    <source>
        <dbReference type="EMBL" id="MBP2376840.1"/>
    </source>
</evidence>
<keyword evidence="4" id="KW-0804">Transcription</keyword>
<dbReference type="SUPFAM" id="SSF48498">
    <property type="entry name" value="Tetracyclin repressor-like, C-terminal domain"/>
    <property type="match status" value="1"/>
</dbReference>
<dbReference type="SUPFAM" id="SSF46689">
    <property type="entry name" value="Homeodomain-like"/>
    <property type="match status" value="1"/>
</dbReference>
<gene>
    <name evidence="7" type="ORF">JOF42_000335</name>
</gene>
<feature type="domain" description="HTH tetR-type" evidence="6">
    <location>
        <begin position="16"/>
        <end position="76"/>
    </location>
</feature>
<evidence type="ECO:0000313" key="8">
    <source>
        <dbReference type="Proteomes" id="UP000703720"/>
    </source>
</evidence>
<dbReference type="EMBL" id="JAGIOA010000001">
    <property type="protein sequence ID" value="MBP2376840.1"/>
    <property type="molecule type" value="Genomic_DNA"/>
</dbReference>
<keyword evidence="8" id="KW-1185">Reference proteome</keyword>
<dbReference type="PANTHER" id="PTHR30055">
    <property type="entry name" value="HTH-TYPE TRANSCRIPTIONAL REGULATOR RUTR"/>
    <property type="match status" value="1"/>
</dbReference>
<evidence type="ECO:0000256" key="5">
    <source>
        <dbReference type="PROSITE-ProRule" id="PRU00335"/>
    </source>
</evidence>
<feature type="DNA-binding region" description="H-T-H motif" evidence="5">
    <location>
        <begin position="39"/>
        <end position="58"/>
    </location>
</feature>
<dbReference type="PROSITE" id="PS50977">
    <property type="entry name" value="HTH_TETR_2"/>
    <property type="match status" value="1"/>
</dbReference>
<dbReference type="Proteomes" id="UP000703720">
    <property type="component" value="Unassembled WGS sequence"/>
</dbReference>
<dbReference type="PRINTS" id="PR00455">
    <property type="entry name" value="HTHTETR"/>
</dbReference>
<dbReference type="PANTHER" id="PTHR30055:SF234">
    <property type="entry name" value="HTH-TYPE TRANSCRIPTIONAL REGULATOR BETI"/>
    <property type="match status" value="1"/>
</dbReference>
<name>A0ABS4WKW7_9MICO</name>
<evidence type="ECO:0000256" key="2">
    <source>
        <dbReference type="ARBA" id="ARBA00023015"/>
    </source>
</evidence>
<keyword evidence="3 5" id="KW-0238">DNA-binding</keyword>
<comment type="caution">
    <text evidence="7">The sequence shown here is derived from an EMBL/GenBank/DDBJ whole genome shotgun (WGS) entry which is preliminary data.</text>
</comment>
<sequence length="201" mass="22074">MSSTAPSVRGPYAKTARVRRRILDACTEVFAETGYRATTMKEIAERAGISEGGLAHHFASKSELLTAVLERREEEAAGQLAGARGLAALLAMVDIVKDDSRKPGIVELHSTLAAEAISSEHPAHEHYKHRYHSVRRYAELAFEALQREGELVSSLAPFELASAYVALSDGLQLQWLYEPDAIDVDQTLRRFLASVVARLSD</sequence>
<protein>
    <submittedName>
        <fullName evidence="7">AcrR family transcriptional regulator</fullName>
    </submittedName>
</protein>
<dbReference type="InterPro" id="IPR009057">
    <property type="entry name" value="Homeodomain-like_sf"/>
</dbReference>
<accession>A0ABS4WKW7</accession>
<dbReference type="InterPro" id="IPR036271">
    <property type="entry name" value="Tet_transcr_reg_TetR-rel_C_sf"/>
</dbReference>
<keyword evidence="2" id="KW-0805">Transcription regulation</keyword>
<dbReference type="InterPro" id="IPR050109">
    <property type="entry name" value="HTH-type_TetR-like_transc_reg"/>
</dbReference>
<dbReference type="RefSeq" id="WP_210096262.1">
    <property type="nucleotide sequence ID" value="NZ_BAAAIO010000001.1"/>
</dbReference>
<evidence type="ECO:0000259" key="6">
    <source>
        <dbReference type="PROSITE" id="PS50977"/>
    </source>
</evidence>